<organism evidence="6">
    <name type="scientific">Cacopsylla melanoneura</name>
    <dbReference type="NCBI Taxonomy" id="428564"/>
    <lineage>
        <taxon>Eukaryota</taxon>
        <taxon>Metazoa</taxon>
        <taxon>Ecdysozoa</taxon>
        <taxon>Arthropoda</taxon>
        <taxon>Hexapoda</taxon>
        <taxon>Insecta</taxon>
        <taxon>Pterygota</taxon>
        <taxon>Neoptera</taxon>
        <taxon>Paraneoptera</taxon>
        <taxon>Hemiptera</taxon>
        <taxon>Sternorrhyncha</taxon>
        <taxon>Psylloidea</taxon>
        <taxon>Psyllidae</taxon>
        <taxon>Psyllinae</taxon>
        <taxon>Cacopsylla</taxon>
    </lineage>
</organism>
<dbReference type="EMBL" id="HBUF01575472">
    <property type="protein sequence ID" value="CAG6768160.1"/>
    <property type="molecule type" value="Transcribed_RNA"/>
</dbReference>
<dbReference type="SUPFAM" id="SSF57667">
    <property type="entry name" value="beta-beta-alpha zinc fingers"/>
    <property type="match status" value="1"/>
</dbReference>
<keyword evidence="3" id="KW-0862">Zinc</keyword>
<keyword evidence="1" id="KW-0479">Metal-binding</keyword>
<dbReference type="Gene3D" id="3.30.160.60">
    <property type="entry name" value="Classic Zinc Finger"/>
    <property type="match status" value="1"/>
</dbReference>
<name>A0A8D9ANJ5_9HEMI</name>
<accession>A0A8D9ANJ5</accession>
<evidence type="ECO:0000256" key="4">
    <source>
        <dbReference type="PROSITE-ProRule" id="PRU00042"/>
    </source>
</evidence>
<dbReference type="AlphaFoldDB" id="A0A8D9ANJ5"/>
<dbReference type="InterPro" id="IPR036236">
    <property type="entry name" value="Znf_C2H2_sf"/>
</dbReference>
<dbReference type="InterPro" id="IPR013087">
    <property type="entry name" value="Znf_C2H2_type"/>
</dbReference>
<dbReference type="PROSITE" id="PS00028">
    <property type="entry name" value="ZINC_FINGER_C2H2_1"/>
    <property type="match status" value="1"/>
</dbReference>
<dbReference type="FunFam" id="3.30.160.60:FF:000065">
    <property type="entry name" value="B-cell CLL/lymphoma 6, member B"/>
    <property type="match status" value="1"/>
</dbReference>
<proteinExistence type="predicted"/>
<sequence length="103" mass="12135">MLIWFSERINYTCVHCNALATNDIESVISHCKTCVRMPRENPYRSKFVCNQCTYATYTGALIKSHIFQHYGIKPFHCDVCKQDFTLKCNLNKHLREKHNFQTS</sequence>
<feature type="domain" description="C2H2-type" evidence="5">
    <location>
        <begin position="75"/>
        <end position="103"/>
    </location>
</feature>
<reference evidence="6" key="1">
    <citation type="submission" date="2021-05" db="EMBL/GenBank/DDBJ databases">
        <authorList>
            <person name="Alioto T."/>
            <person name="Alioto T."/>
            <person name="Gomez Garrido J."/>
        </authorList>
    </citation>
    <scope>NUCLEOTIDE SEQUENCE</scope>
</reference>
<keyword evidence="2 4" id="KW-0863">Zinc-finger</keyword>
<protein>
    <submittedName>
        <fullName evidence="6">Zinc finger and BTB domain-containing protein 37</fullName>
    </submittedName>
</protein>
<dbReference type="SMART" id="SM00355">
    <property type="entry name" value="ZnF_C2H2"/>
    <property type="match status" value="2"/>
</dbReference>
<evidence type="ECO:0000256" key="1">
    <source>
        <dbReference type="ARBA" id="ARBA00022723"/>
    </source>
</evidence>
<evidence type="ECO:0000256" key="2">
    <source>
        <dbReference type="ARBA" id="ARBA00022771"/>
    </source>
</evidence>
<evidence type="ECO:0000313" key="6">
    <source>
        <dbReference type="EMBL" id="CAG6768160.1"/>
    </source>
</evidence>
<evidence type="ECO:0000259" key="5">
    <source>
        <dbReference type="PROSITE" id="PS50157"/>
    </source>
</evidence>
<dbReference type="PROSITE" id="PS50157">
    <property type="entry name" value="ZINC_FINGER_C2H2_2"/>
    <property type="match status" value="2"/>
</dbReference>
<evidence type="ECO:0000256" key="3">
    <source>
        <dbReference type="ARBA" id="ARBA00022833"/>
    </source>
</evidence>
<feature type="domain" description="C2H2-type" evidence="5">
    <location>
        <begin position="47"/>
        <end position="74"/>
    </location>
</feature>
<dbReference type="GO" id="GO:0008270">
    <property type="term" value="F:zinc ion binding"/>
    <property type="evidence" value="ECO:0007669"/>
    <property type="project" value="UniProtKB-KW"/>
</dbReference>